<dbReference type="EMBL" id="JAENIJ010000006">
    <property type="protein sequence ID" value="MBK1881934.1"/>
    <property type="molecule type" value="Genomic_DNA"/>
</dbReference>
<evidence type="ECO:0000256" key="1">
    <source>
        <dbReference type="SAM" id="SignalP"/>
    </source>
</evidence>
<sequence>MKSISIRLWLIASAMAMPLLHAQEGQTKVGKIEQKVLRNQYRQAVQALVDAGQKSSSNDVPVSPGVISKQLRWLSILSAQLVADQKADVINSEEMKSHAEDINGLAWSMVRARESAKRQPAIALKLINIALEMGGEDGQLKPMMQDTKARALFLLGNHEEAIALQESAVAAATNAAMKTEMLATLNSFKKGELPEVPTNESGSLKIAKKLSAIIIPKVDFDDTPIEEAVRFLQDQCAKLDTTEPDPKLKGVKILLELPKDPLGRSLKTKVHILRLTNVPASTVLKYICESTKMRYSVDDNAVTIVSPGYPYLLTLRYLIPKEMGDSLVEIMKYLDAKGIKFGAGASASFVPSTHILTVNNSQEELDKVGQLMGSFNPANSDATKPEKR</sequence>
<organism evidence="2 3">
    <name type="scientific">Luteolibacter pohnpeiensis</name>
    <dbReference type="NCBI Taxonomy" id="454153"/>
    <lineage>
        <taxon>Bacteria</taxon>
        <taxon>Pseudomonadati</taxon>
        <taxon>Verrucomicrobiota</taxon>
        <taxon>Verrucomicrobiia</taxon>
        <taxon>Verrucomicrobiales</taxon>
        <taxon>Verrucomicrobiaceae</taxon>
        <taxon>Luteolibacter</taxon>
    </lineage>
</organism>
<comment type="caution">
    <text evidence="2">The sequence shown here is derived from an EMBL/GenBank/DDBJ whole genome shotgun (WGS) entry which is preliminary data.</text>
</comment>
<keyword evidence="1" id="KW-0732">Signal</keyword>
<feature type="signal peptide" evidence="1">
    <location>
        <begin position="1"/>
        <end position="22"/>
    </location>
</feature>
<reference evidence="2" key="1">
    <citation type="submission" date="2021-01" db="EMBL/GenBank/DDBJ databases">
        <title>Modified the classification status of verrucomicrobia.</title>
        <authorList>
            <person name="Feng X."/>
        </authorList>
    </citation>
    <scope>NUCLEOTIDE SEQUENCE</scope>
    <source>
        <strain evidence="2">KCTC 22041</strain>
    </source>
</reference>
<protein>
    <submittedName>
        <fullName evidence="2">Uncharacterized protein</fullName>
    </submittedName>
</protein>
<keyword evidence="3" id="KW-1185">Reference proteome</keyword>
<feature type="chain" id="PRO_5037129244" evidence="1">
    <location>
        <begin position="23"/>
        <end position="388"/>
    </location>
</feature>
<proteinExistence type="predicted"/>
<gene>
    <name evidence="2" type="ORF">JIN85_05880</name>
</gene>
<dbReference type="AlphaFoldDB" id="A0A934S9Q7"/>
<dbReference type="Proteomes" id="UP000603141">
    <property type="component" value="Unassembled WGS sequence"/>
</dbReference>
<dbReference type="RefSeq" id="WP_200268559.1">
    <property type="nucleotide sequence ID" value="NZ_JAENIJ010000006.1"/>
</dbReference>
<evidence type="ECO:0000313" key="3">
    <source>
        <dbReference type="Proteomes" id="UP000603141"/>
    </source>
</evidence>
<evidence type="ECO:0000313" key="2">
    <source>
        <dbReference type="EMBL" id="MBK1881934.1"/>
    </source>
</evidence>
<name>A0A934S9Q7_9BACT</name>
<accession>A0A934S9Q7</accession>